<dbReference type="KEGG" id="cheb:HH215_29600"/>
<evidence type="ECO:0000313" key="2">
    <source>
        <dbReference type="EMBL" id="QJD88409.1"/>
    </source>
</evidence>
<proteinExistence type="predicted"/>
<organism evidence="2 3">
    <name type="scientific">Cohnella herbarum</name>
    <dbReference type="NCBI Taxonomy" id="2728023"/>
    <lineage>
        <taxon>Bacteria</taxon>
        <taxon>Bacillati</taxon>
        <taxon>Bacillota</taxon>
        <taxon>Bacilli</taxon>
        <taxon>Bacillales</taxon>
        <taxon>Paenibacillaceae</taxon>
        <taxon>Cohnella</taxon>
    </lineage>
</organism>
<reference evidence="2 3" key="1">
    <citation type="submission" date="2020-04" db="EMBL/GenBank/DDBJ databases">
        <title>Genome sequencing of novel species.</title>
        <authorList>
            <person name="Heo J."/>
            <person name="Kim S.-J."/>
            <person name="Kim J.-S."/>
            <person name="Hong S.-B."/>
            <person name="Kwon S.-W."/>
        </authorList>
    </citation>
    <scope>NUCLEOTIDE SEQUENCE [LARGE SCALE GENOMIC DNA]</scope>
    <source>
        <strain evidence="2 3">MFER-1</strain>
    </source>
</reference>
<sequence>MLDAKEKTFILKGISDLTQVSQLTGADSPNKTDQYGVYGTDLGSMINADDRTYFVFGDTFGERPPDMIGGGGSYWRSNTIAYSTDNDPTDGITLDGMVSDEIGLAKELIPSAKVDYEEMTTIPTHGLYANGALYLYYMSVNHWGDPGKWDANDSSVAKSTDQGHNWTLLDDLKWPGDSNFIQVSPYKVKIDDEQTDIYFWCIPSGRFGGVQLMKVSEKNVENPAEYRYFAGLDEKEAPIWSEEMAKAKTIVEDSVGELSVVWNPYLERWLMTYLNEGNGVVIREGITPWGPWGDKLELVSASDYPGLYAPFMNDKYIADGGKNFYFSMSLWDPYNVFWFKATLDK</sequence>
<dbReference type="EMBL" id="CP051680">
    <property type="protein sequence ID" value="QJD88409.1"/>
    <property type="molecule type" value="Genomic_DNA"/>
</dbReference>
<dbReference type="InterPro" id="IPR025442">
    <property type="entry name" value="DUF4185"/>
</dbReference>
<name>A0A7Z2VSK7_9BACL</name>
<feature type="domain" description="DUF4185" evidence="1">
    <location>
        <begin position="28"/>
        <end position="340"/>
    </location>
</feature>
<dbReference type="AlphaFoldDB" id="A0A7Z2VSK7"/>
<keyword evidence="3" id="KW-1185">Reference proteome</keyword>
<evidence type="ECO:0000259" key="1">
    <source>
        <dbReference type="Pfam" id="PF13810"/>
    </source>
</evidence>
<dbReference type="Proteomes" id="UP000502248">
    <property type="component" value="Chromosome"/>
</dbReference>
<evidence type="ECO:0000313" key="3">
    <source>
        <dbReference type="Proteomes" id="UP000502248"/>
    </source>
</evidence>
<dbReference type="SUPFAM" id="SSF50939">
    <property type="entry name" value="Sialidases"/>
    <property type="match status" value="1"/>
</dbReference>
<dbReference type="InterPro" id="IPR036278">
    <property type="entry name" value="Sialidase_sf"/>
</dbReference>
<gene>
    <name evidence="2" type="ORF">HH215_29600</name>
</gene>
<protein>
    <submittedName>
        <fullName evidence="2">DUF4185 domain-containing protein</fullName>
    </submittedName>
</protein>
<dbReference type="Pfam" id="PF13810">
    <property type="entry name" value="DUF4185"/>
    <property type="match status" value="1"/>
</dbReference>
<accession>A0A7Z2VSK7</accession>